<dbReference type="EMBL" id="CP019607">
    <property type="protein sequence ID" value="AQP51073.1"/>
    <property type="molecule type" value="Genomic_DNA"/>
</dbReference>
<evidence type="ECO:0000313" key="1">
    <source>
        <dbReference type="EMBL" id="AQP51073.1"/>
    </source>
</evidence>
<gene>
    <name evidence="1" type="ORF">BW733_09780</name>
</gene>
<accession>A0A1Q2CYB5</accession>
<sequence>MSSPELDRARYGTKAAKADHFLGFWLSLVIEGRGYGRLSDARRARRTIDAFVADTAPALAEAGPEAYFEALRDAARLYFDTTLTDPAYSSTMFGLKRLSPEELRGKIANEAASALSVIVDSNLETDTARQLPRLWVEGYLEALPDGAPALRGALTKRASAADAVGHLLDPMA</sequence>
<dbReference type="Pfam" id="PF20190">
    <property type="entry name" value="DUF6553"/>
    <property type="match status" value="1"/>
</dbReference>
<dbReference type="KEGG" id="tfa:BW733_09780"/>
<organism evidence="1 2">
    <name type="scientific">Tessaracoccus flavescens</name>
    <dbReference type="NCBI Taxonomy" id="399497"/>
    <lineage>
        <taxon>Bacteria</taxon>
        <taxon>Bacillati</taxon>
        <taxon>Actinomycetota</taxon>
        <taxon>Actinomycetes</taxon>
        <taxon>Propionibacteriales</taxon>
        <taxon>Propionibacteriaceae</taxon>
        <taxon>Tessaracoccus</taxon>
    </lineage>
</organism>
<dbReference type="RefSeq" id="WP_077350038.1">
    <property type="nucleotide sequence ID" value="NZ_CP019607.1"/>
</dbReference>
<name>A0A1Q2CYB5_9ACTN</name>
<reference evidence="1 2" key="1">
    <citation type="journal article" date="2008" name="Int. J. Syst. Evol. Microbiol.">
        <title>Tessaracoccus flavescens sp. nov., isolated from marine sediment.</title>
        <authorList>
            <person name="Lee D.W."/>
            <person name="Lee S.D."/>
        </authorList>
    </citation>
    <scope>NUCLEOTIDE SEQUENCE [LARGE SCALE GENOMIC DNA]</scope>
    <source>
        <strain evidence="1 2">SST-39T</strain>
    </source>
</reference>
<dbReference type="OrthoDB" id="3724336at2"/>
<dbReference type="Proteomes" id="UP000188235">
    <property type="component" value="Chromosome"/>
</dbReference>
<keyword evidence="2" id="KW-1185">Reference proteome</keyword>
<dbReference type="STRING" id="399497.BW733_09780"/>
<proteinExistence type="predicted"/>
<protein>
    <submittedName>
        <fullName evidence="1">Uncharacterized protein</fullName>
    </submittedName>
</protein>
<dbReference type="AlphaFoldDB" id="A0A1Q2CYB5"/>
<dbReference type="InterPro" id="IPR046683">
    <property type="entry name" value="DUF6553"/>
</dbReference>
<evidence type="ECO:0000313" key="2">
    <source>
        <dbReference type="Proteomes" id="UP000188235"/>
    </source>
</evidence>